<dbReference type="PANTHER" id="PTHR24252">
    <property type="entry name" value="ACROSIN-RELATED"/>
    <property type="match status" value="1"/>
</dbReference>
<keyword evidence="1" id="KW-1015">Disulfide bond</keyword>
<dbReference type="SUPFAM" id="SSF50494">
    <property type="entry name" value="Trypsin-like serine proteases"/>
    <property type="match status" value="1"/>
</dbReference>
<proteinExistence type="predicted"/>
<dbReference type="GO" id="GO:0004252">
    <property type="term" value="F:serine-type endopeptidase activity"/>
    <property type="evidence" value="ECO:0007669"/>
    <property type="project" value="InterPro"/>
</dbReference>
<feature type="signal peptide" evidence="3">
    <location>
        <begin position="1"/>
        <end position="25"/>
    </location>
</feature>
<dbReference type="GO" id="GO:0006508">
    <property type="term" value="P:proteolysis"/>
    <property type="evidence" value="ECO:0007669"/>
    <property type="project" value="InterPro"/>
</dbReference>
<evidence type="ECO:0000256" key="1">
    <source>
        <dbReference type="ARBA" id="ARBA00023157"/>
    </source>
</evidence>
<dbReference type="InterPro" id="IPR043504">
    <property type="entry name" value="Peptidase_S1_PA_chymotrypsin"/>
</dbReference>
<evidence type="ECO:0000259" key="4">
    <source>
        <dbReference type="Pfam" id="PF00089"/>
    </source>
</evidence>
<dbReference type="InterPro" id="IPR018114">
    <property type="entry name" value="TRYPSIN_HIS"/>
</dbReference>
<dbReference type="Proteomes" id="UP000807504">
    <property type="component" value="Unassembled WGS sequence"/>
</dbReference>
<dbReference type="Pfam" id="PF00089">
    <property type="entry name" value="Trypsin"/>
    <property type="match status" value="1"/>
</dbReference>
<dbReference type="InterPro" id="IPR001254">
    <property type="entry name" value="Trypsin_dom"/>
</dbReference>
<dbReference type="EMBL" id="JABXBU010001863">
    <property type="protein sequence ID" value="KAF8783254.1"/>
    <property type="molecule type" value="Genomic_DNA"/>
</dbReference>
<feature type="region of interest" description="Disordered" evidence="2">
    <location>
        <begin position="90"/>
        <end position="117"/>
    </location>
</feature>
<keyword evidence="3" id="KW-0732">Signal</keyword>
<evidence type="ECO:0000256" key="3">
    <source>
        <dbReference type="SAM" id="SignalP"/>
    </source>
</evidence>
<sequence>MKRVSSLGRSLVLLLCLCLVDEGFAQRRNRNARQSHNDRKCPENTKCVEYSRCRPSLLRYLGHPPQNCGLTYHGKQRICCPERPFFSPRTPRVTARPTPPKPVTQETPVATYRPPNGQQECGKVNGLQGFVIGGKEAKQGAWPWMVAIFMRDRYGIFTHKCTGAMITRRHVLSAAHCFKRKEVFPGGTSVDLKGDHWYELEWFHWSDWHQKTGFSGGFTQEVKIEREIHQIF</sequence>
<reference evidence="5" key="1">
    <citation type="journal article" date="2020" name="bioRxiv">
        <title>Chromosome-level reference genome of the European wasp spider Argiope bruennichi: a resource for studies on range expansion and evolutionary adaptation.</title>
        <authorList>
            <person name="Sheffer M.M."/>
            <person name="Hoppe A."/>
            <person name="Krehenwinkel H."/>
            <person name="Uhl G."/>
            <person name="Kuss A.W."/>
            <person name="Jensen L."/>
            <person name="Jensen C."/>
            <person name="Gillespie R.G."/>
            <person name="Hoff K.J."/>
            <person name="Prost S."/>
        </authorList>
    </citation>
    <scope>NUCLEOTIDE SEQUENCE</scope>
</reference>
<evidence type="ECO:0000256" key="2">
    <source>
        <dbReference type="SAM" id="MobiDB-lite"/>
    </source>
</evidence>
<dbReference type="PROSITE" id="PS00134">
    <property type="entry name" value="TRYPSIN_HIS"/>
    <property type="match status" value="1"/>
</dbReference>
<feature type="chain" id="PRO_5035828095" evidence="3">
    <location>
        <begin position="26"/>
        <end position="232"/>
    </location>
</feature>
<name>A0A8T0F015_ARGBR</name>
<evidence type="ECO:0000313" key="6">
    <source>
        <dbReference type="Proteomes" id="UP000807504"/>
    </source>
</evidence>
<organism evidence="5 6">
    <name type="scientific">Argiope bruennichi</name>
    <name type="common">Wasp spider</name>
    <name type="synonym">Aranea bruennichi</name>
    <dbReference type="NCBI Taxonomy" id="94029"/>
    <lineage>
        <taxon>Eukaryota</taxon>
        <taxon>Metazoa</taxon>
        <taxon>Ecdysozoa</taxon>
        <taxon>Arthropoda</taxon>
        <taxon>Chelicerata</taxon>
        <taxon>Arachnida</taxon>
        <taxon>Araneae</taxon>
        <taxon>Araneomorphae</taxon>
        <taxon>Entelegynae</taxon>
        <taxon>Araneoidea</taxon>
        <taxon>Araneidae</taxon>
        <taxon>Argiope</taxon>
    </lineage>
</organism>
<gene>
    <name evidence="5" type="ORF">HNY73_013444</name>
</gene>
<protein>
    <submittedName>
        <fullName evidence="5">Proclotting enzyme like protein</fullName>
    </submittedName>
</protein>
<dbReference type="AlphaFoldDB" id="A0A8T0F015"/>
<reference evidence="5" key="2">
    <citation type="submission" date="2020-06" db="EMBL/GenBank/DDBJ databases">
        <authorList>
            <person name="Sheffer M."/>
        </authorList>
    </citation>
    <scope>NUCLEOTIDE SEQUENCE</scope>
</reference>
<accession>A0A8T0F015</accession>
<feature type="domain" description="Peptidase S1" evidence="4">
    <location>
        <begin position="131"/>
        <end position="182"/>
    </location>
</feature>
<dbReference type="Gene3D" id="2.40.10.10">
    <property type="entry name" value="Trypsin-like serine proteases"/>
    <property type="match status" value="1"/>
</dbReference>
<comment type="caution">
    <text evidence="5">The sequence shown here is derived from an EMBL/GenBank/DDBJ whole genome shotgun (WGS) entry which is preliminary data.</text>
</comment>
<dbReference type="InterPro" id="IPR009003">
    <property type="entry name" value="Peptidase_S1_PA"/>
</dbReference>
<dbReference type="PANTHER" id="PTHR24252:SF8">
    <property type="entry name" value="ACROSIN"/>
    <property type="match status" value="1"/>
</dbReference>
<keyword evidence="6" id="KW-1185">Reference proteome</keyword>
<evidence type="ECO:0000313" key="5">
    <source>
        <dbReference type="EMBL" id="KAF8783254.1"/>
    </source>
</evidence>